<dbReference type="CDD" id="cd00130">
    <property type="entry name" value="PAS"/>
    <property type="match status" value="1"/>
</dbReference>
<dbReference type="SMART" id="SM00091">
    <property type="entry name" value="PAS"/>
    <property type="match status" value="1"/>
</dbReference>
<gene>
    <name evidence="5" type="ORF">JKL49_10545</name>
</gene>
<protein>
    <submittedName>
        <fullName evidence="5">PAS domain-containing protein</fullName>
    </submittedName>
</protein>
<organism evidence="5">
    <name type="scientific">Phenylobacterium glaciei</name>
    <dbReference type="NCBI Taxonomy" id="2803784"/>
    <lineage>
        <taxon>Bacteria</taxon>
        <taxon>Pseudomonadati</taxon>
        <taxon>Pseudomonadota</taxon>
        <taxon>Alphaproteobacteria</taxon>
        <taxon>Caulobacterales</taxon>
        <taxon>Caulobacteraceae</taxon>
        <taxon>Phenylobacterium</taxon>
    </lineage>
</organism>
<evidence type="ECO:0000259" key="4">
    <source>
        <dbReference type="PROSITE" id="PS50112"/>
    </source>
</evidence>
<dbReference type="EMBL" id="CP068570">
    <property type="protein sequence ID" value="QQZ51414.1"/>
    <property type="molecule type" value="Genomic_DNA"/>
</dbReference>
<proteinExistence type="predicted"/>
<dbReference type="InterPro" id="IPR035965">
    <property type="entry name" value="PAS-like_dom_sf"/>
</dbReference>
<dbReference type="Gene3D" id="3.30.450.20">
    <property type="entry name" value="PAS domain"/>
    <property type="match status" value="1"/>
</dbReference>
<keyword evidence="1" id="KW-0285">Flavoprotein</keyword>
<dbReference type="SUPFAM" id="SSF55785">
    <property type="entry name" value="PYP-like sensor domain (PAS domain)"/>
    <property type="match status" value="1"/>
</dbReference>
<name>A0A974P5G5_9CAUL</name>
<dbReference type="PANTHER" id="PTHR47429:SF2">
    <property type="entry name" value="PROTEIN TWIN LOV 1"/>
    <property type="match status" value="1"/>
</dbReference>
<dbReference type="NCBIfam" id="TIGR00229">
    <property type="entry name" value="sensory_box"/>
    <property type="match status" value="1"/>
</dbReference>
<evidence type="ECO:0000256" key="2">
    <source>
        <dbReference type="ARBA" id="ARBA00022643"/>
    </source>
</evidence>
<dbReference type="PROSITE" id="PS50112">
    <property type="entry name" value="PAS"/>
    <property type="match status" value="1"/>
</dbReference>
<reference evidence="5" key="1">
    <citation type="submission" date="2021-01" db="EMBL/GenBank/DDBJ databases">
        <title>Genome sequence of Phenylobacterium sp. 20VBR1 isolated from a valley glaceir, Ny-Alesund, Svalbard.</title>
        <authorList>
            <person name="Thomas F.A."/>
            <person name="Krishnan K.P."/>
            <person name="Sinha R.K."/>
        </authorList>
    </citation>
    <scope>NUCLEOTIDE SEQUENCE</scope>
    <source>
        <strain evidence="5">20VBR1</strain>
    </source>
</reference>
<dbReference type="AlphaFoldDB" id="A0A974P5G5"/>
<feature type="domain" description="PAS" evidence="4">
    <location>
        <begin position="24"/>
        <end position="54"/>
    </location>
</feature>
<dbReference type="Pfam" id="PF13426">
    <property type="entry name" value="PAS_9"/>
    <property type="match status" value="1"/>
</dbReference>
<accession>A0A974P5G5</accession>
<keyword evidence="3" id="KW-0157">Chromophore</keyword>
<evidence type="ECO:0000313" key="5">
    <source>
        <dbReference type="EMBL" id="QQZ51414.1"/>
    </source>
</evidence>
<evidence type="ECO:0000256" key="1">
    <source>
        <dbReference type="ARBA" id="ARBA00022630"/>
    </source>
</evidence>
<dbReference type="PANTHER" id="PTHR47429">
    <property type="entry name" value="PROTEIN TWIN LOV 1"/>
    <property type="match status" value="1"/>
</dbReference>
<dbReference type="InterPro" id="IPR000014">
    <property type="entry name" value="PAS"/>
</dbReference>
<keyword evidence="2" id="KW-0288">FMN</keyword>
<evidence type="ECO:0000256" key="3">
    <source>
        <dbReference type="ARBA" id="ARBA00022991"/>
    </source>
</evidence>
<sequence>MSLVAAVRLMAETLDHAVVVTDGALDAPGPIVLYVNPAFERMTGYTSQEMVGRSPRILQGAGTSLAARKALARSLRVPQPHETTLVNYRKCGEAYRCHIQVYPVTDESGRLINAIAIEQEVKRGPGRPRAARHLLGSQGPAPRWRLNASHNQVVSRPSHTVPARVAQGRIRLHASSVGMISRLPGLVQTQA</sequence>